<gene>
    <name evidence="1" type="ORF">KEH51_06715</name>
    <name evidence="2" type="ORF">QUF85_06290</name>
</gene>
<dbReference type="Proteomes" id="UP000680045">
    <property type="component" value="Unassembled WGS sequence"/>
</dbReference>
<name>A0A561D9Q6_9BACI</name>
<dbReference type="EMBL" id="JAGTPW010000008">
    <property type="protein sequence ID" value="MBR8644428.1"/>
    <property type="molecule type" value="Genomic_DNA"/>
</dbReference>
<reference evidence="1" key="1">
    <citation type="submission" date="2021-04" db="EMBL/GenBank/DDBJ databases">
        <title>Whole genome sequencing of Enterococci isolates from hospitalized patients.</title>
        <authorList>
            <person name="Ogoti B.M."/>
            <person name="Onyambu F.G."/>
        </authorList>
    </citation>
    <scope>NUCLEOTIDE SEQUENCE</scope>
    <source>
        <strain evidence="1">242</strain>
    </source>
</reference>
<dbReference type="EMBL" id="JAUCFI010000003">
    <property type="protein sequence ID" value="MDM5282907.1"/>
    <property type="molecule type" value="Genomic_DNA"/>
</dbReference>
<dbReference type="Proteomes" id="UP001238973">
    <property type="component" value="Unassembled WGS sequence"/>
</dbReference>
<reference evidence="2" key="2">
    <citation type="submission" date="2023-06" db="EMBL/GenBank/DDBJ databases">
        <title>Comparative genomics of Bacillaceae isolates and their secondary metabolite potential.</title>
        <authorList>
            <person name="Song L."/>
            <person name="Nielsen L.J."/>
            <person name="Mohite O."/>
            <person name="Xu X."/>
            <person name="Weber T."/>
            <person name="Kovacs A.T."/>
        </authorList>
    </citation>
    <scope>NUCLEOTIDE SEQUENCE</scope>
    <source>
        <strain evidence="2">G1S1</strain>
    </source>
</reference>
<organism evidence="1 3">
    <name type="scientific">Peribacillus frigoritolerans</name>
    <dbReference type="NCBI Taxonomy" id="450367"/>
    <lineage>
        <taxon>Bacteria</taxon>
        <taxon>Bacillati</taxon>
        <taxon>Bacillota</taxon>
        <taxon>Bacilli</taxon>
        <taxon>Bacillales</taxon>
        <taxon>Bacillaceae</taxon>
        <taxon>Peribacillus</taxon>
    </lineage>
</organism>
<proteinExistence type="predicted"/>
<sequence length="46" mass="5592">MMNIYDKAYESYLKICERYEIESINIDHFIKNLTKDQLDEYSKLAV</sequence>
<accession>A0A561D9Q6</accession>
<protein>
    <submittedName>
        <fullName evidence="1">Uncharacterized protein</fullName>
    </submittedName>
</protein>
<evidence type="ECO:0000313" key="1">
    <source>
        <dbReference type="EMBL" id="MBR8644428.1"/>
    </source>
</evidence>
<comment type="caution">
    <text evidence="1">The sequence shown here is derived from an EMBL/GenBank/DDBJ whole genome shotgun (WGS) entry which is preliminary data.</text>
</comment>
<evidence type="ECO:0000313" key="3">
    <source>
        <dbReference type="Proteomes" id="UP000680045"/>
    </source>
</evidence>
<dbReference type="GeneID" id="72367288"/>
<dbReference type="RefSeq" id="WP_153246179.1">
    <property type="nucleotide sequence ID" value="NZ_BAAAIW010000002.1"/>
</dbReference>
<dbReference type="AlphaFoldDB" id="A0A561D9Q6"/>
<evidence type="ECO:0000313" key="2">
    <source>
        <dbReference type="EMBL" id="MDM5282907.1"/>
    </source>
</evidence>